<dbReference type="EMBL" id="JANHOG010001694">
    <property type="protein sequence ID" value="KAJ3533011.1"/>
    <property type="molecule type" value="Genomic_DNA"/>
</dbReference>
<evidence type="ECO:0000313" key="2">
    <source>
        <dbReference type="Proteomes" id="UP001148662"/>
    </source>
</evidence>
<sequence length="531" mass="58361">MHRRYDPSYSSSGASSLLSESQPVTRASSTTAVTTPEDEVPGGYRYDRKPSDAEASSYLKRVRARSAMNNAGPDVEPYGPYFSLPPDPTSDAPPLVRRPTTRELIGRYESMTSTTSGRSSGKASSLEFPQRNTTSKTSTEDKKGKGRSPIRQSFRNLLSVFSKKGKLSRDSTAATLVSESSSGMAIELKKPSPFHIPTASELPLIKENVQTPACTSPMDLHSGTLLHLCYPDTKDAFPVWTECNVILHPSHILITWHTNLGNPSTSIITFEQCTDVRSLGLADLDPTERTLLPTAPDDLKPFELLFEGRAREKFAAVSVKERAGWVSAIWDAVLKTNEEKMYTPSLQNPHSTVDNSRHASPQPVFSPHPVPSPQPVLNHRRNPSPQSFAPEQSTSRPSSVARSSYHADRDLPALPQEAPAPRSPARFELYDPPVPQHISVPSTPTKSTYLEVPTPPRSQSPSIRNLDQRSVVKQRLAEIERTASIRSASASPEKSTRSRQVLGSTYSPTSAHTPLSIRTTGPIPQEHHRLR</sequence>
<protein>
    <submittedName>
        <fullName evidence="1">Uncharacterized protein</fullName>
    </submittedName>
</protein>
<comment type="caution">
    <text evidence="1">The sequence shown here is derived from an EMBL/GenBank/DDBJ whole genome shotgun (WGS) entry which is preliminary data.</text>
</comment>
<keyword evidence="2" id="KW-1185">Reference proteome</keyword>
<name>A0ACC1S690_9APHY</name>
<evidence type="ECO:0000313" key="1">
    <source>
        <dbReference type="EMBL" id="KAJ3533011.1"/>
    </source>
</evidence>
<organism evidence="1 2">
    <name type="scientific">Phlebia brevispora</name>
    <dbReference type="NCBI Taxonomy" id="194682"/>
    <lineage>
        <taxon>Eukaryota</taxon>
        <taxon>Fungi</taxon>
        <taxon>Dikarya</taxon>
        <taxon>Basidiomycota</taxon>
        <taxon>Agaricomycotina</taxon>
        <taxon>Agaricomycetes</taxon>
        <taxon>Polyporales</taxon>
        <taxon>Meruliaceae</taxon>
        <taxon>Phlebia</taxon>
    </lineage>
</organism>
<proteinExistence type="predicted"/>
<reference evidence="1" key="1">
    <citation type="submission" date="2022-07" db="EMBL/GenBank/DDBJ databases">
        <title>Genome Sequence of Phlebia brevispora.</title>
        <authorList>
            <person name="Buettner E."/>
        </authorList>
    </citation>
    <scope>NUCLEOTIDE SEQUENCE</scope>
    <source>
        <strain evidence="1">MPL23</strain>
    </source>
</reference>
<dbReference type="Proteomes" id="UP001148662">
    <property type="component" value="Unassembled WGS sequence"/>
</dbReference>
<accession>A0ACC1S690</accession>
<gene>
    <name evidence="1" type="ORF">NM688_g7343</name>
</gene>